<dbReference type="NCBIfam" id="TIGR00410">
    <property type="entry name" value="lacE"/>
    <property type="match status" value="1"/>
</dbReference>
<organism evidence="11 12">
    <name type="scientific">Endozoicomonas lisbonensis</name>
    <dbReference type="NCBI Taxonomy" id="3120522"/>
    <lineage>
        <taxon>Bacteria</taxon>
        <taxon>Pseudomonadati</taxon>
        <taxon>Pseudomonadota</taxon>
        <taxon>Gammaproteobacteria</taxon>
        <taxon>Oceanospirillales</taxon>
        <taxon>Endozoicomonadaceae</taxon>
        <taxon>Endozoicomonas</taxon>
    </lineage>
</organism>
<keyword evidence="4 8" id="KW-0762">Sugar transport</keyword>
<dbReference type="InterPro" id="IPR004796">
    <property type="entry name" value="PTS_IIC_cello"/>
</dbReference>
<proteinExistence type="predicted"/>
<keyword evidence="2 8" id="KW-0813">Transport</keyword>
<feature type="transmembrane region" description="Helical" evidence="9">
    <location>
        <begin position="389"/>
        <end position="417"/>
    </location>
</feature>
<keyword evidence="3 8" id="KW-1003">Cell membrane</keyword>
<accession>A0ABV2SE25</accession>
<dbReference type="InterPro" id="IPR051088">
    <property type="entry name" value="PTS_Sugar-EIIC/EIIB"/>
</dbReference>
<evidence type="ECO:0000256" key="6">
    <source>
        <dbReference type="ARBA" id="ARBA00022989"/>
    </source>
</evidence>
<dbReference type="Proteomes" id="UP001549366">
    <property type="component" value="Unassembled WGS sequence"/>
</dbReference>
<comment type="caution">
    <text evidence="11">The sequence shown here is derived from an EMBL/GenBank/DDBJ whole genome shotgun (WGS) entry which is preliminary data.</text>
</comment>
<dbReference type="PANTHER" id="PTHR33989:SF4">
    <property type="entry name" value="PTS SYSTEM N,N'-DIACETYLCHITOBIOSE-SPECIFIC EIIC COMPONENT"/>
    <property type="match status" value="1"/>
</dbReference>
<evidence type="ECO:0000259" key="10">
    <source>
        <dbReference type="PROSITE" id="PS51105"/>
    </source>
</evidence>
<dbReference type="PROSITE" id="PS51105">
    <property type="entry name" value="PTS_EIIC_TYPE_3"/>
    <property type="match status" value="1"/>
</dbReference>
<keyword evidence="12" id="KW-1185">Reference proteome</keyword>
<name>A0ABV2SE25_9GAMM</name>
<evidence type="ECO:0000256" key="5">
    <source>
        <dbReference type="ARBA" id="ARBA00022692"/>
    </source>
</evidence>
<evidence type="ECO:0000256" key="2">
    <source>
        <dbReference type="ARBA" id="ARBA00022448"/>
    </source>
</evidence>
<dbReference type="InterPro" id="IPR004501">
    <property type="entry name" value="PTS_EIIC_3"/>
</dbReference>
<feature type="transmembrane region" description="Helical" evidence="9">
    <location>
        <begin position="257"/>
        <end position="280"/>
    </location>
</feature>
<sequence length="446" mass="48254">MKVDKIVEKRMAVMEQRLLSMADRLGRIKYLAAIRDGMINAMPLLIAGSLLLLLLNLPVTDPKSVVYVEWYAKLMEAHKADWMQPFYASLGMASIFISYGIGSNLARLYKLPATPGGFLAMFAFFLVAAPVDGWPPAMDARFLDTNGIFTSIVFSLFAIEVYRFMCSKGMTIRLPEQVPPAIARSFEALTPVIALIVILQPLNLFVASLGKGGTLIPELVTVAFAPLVSAIDTLPGLLMIVFGFHILWFFGMHGSNILGGIAAPVALANFQANNAAFLAGLAAPTIYAGSFLDMFVLIGGIGSTLGLAIAMSMSDNAHLRSIGRISIVPGIFQINEPVMFGTPIVMNPILGIPFMVVPLISTTIAYFAAYHNLVGRVVTLVPWTTPAPLSALLATDFSIPALILSLSLLVFSTLAYLPFLKMYEKKLEADRQSEESEKELVASPAK</sequence>
<evidence type="ECO:0000256" key="1">
    <source>
        <dbReference type="ARBA" id="ARBA00004651"/>
    </source>
</evidence>
<keyword evidence="7 8" id="KW-0472">Membrane</keyword>
<evidence type="ECO:0000256" key="7">
    <source>
        <dbReference type="ARBA" id="ARBA00023136"/>
    </source>
</evidence>
<dbReference type="InterPro" id="IPR003352">
    <property type="entry name" value="PTS_EIIC"/>
</dbReference>
<reference evidence="11 12" key="1">
    <citation type="submission" date="2024-06" db="EMBL/GenBank/DDBJ databases">
        <title>Genomic Encyclopedia of Type Strains, Phase V (KMG-V): Genome sequencing to study the core and pangenomes of soil and plant-associated prokaryotes.</title>
        <authorList>
            <person name="Whitman W."/>
        </authorList>
    </citation>
    <scope>NUCLEOTIDE SEQUENCE [LARGE SCALE GENOMIC DNA]</scope>
    <source>
        <strain evidence="11 12">NE40</strain>
    </source>
</reference>
<protein>
    <recommendedName>
        <fullName evidence="8">Permease IIC component</fullName>
    </recommendedName>
</protein>
<feature type="transmembrane region" description="Helical" evidence="9">
    <location>
        <begin position="86"/>
        <end position="106"/>
    </location>
</feature>
<feature type="transmembrane region" description="Helical" evidence="9">
    <location>
        <begin position="286"/>
        <end position="310"/>
    </location>
</feature>
<dbReference type="RefSeq" id="WP_354010378.1">
    <property type="nucleotide sequence ID" value="NZ_JBEWTA010000001.1"/>
</dbReference>
<dbReference type="PIRSF" id="PIRSF006351">
    <property type="entry name" value="PTS_EIIC-Cellobiose"/>
    <property type="match status" value="1"/>
</dbReference>
<evidence type="ECO:0000313" key="12">
    <source>
        <dbReference type="Proteomes" id="UP001549366"/>
    </source>
</evidence>
<feature type="transmembrane region" description="Helical" evidence="9">
    <location>
        <begin position="349"/>
        <end position="369"/>
    </location>
</feature>
<feature type="transmembrane region" description="Helical" evidence="9">
    <location>
        <begin position="227"/>
        <end position="250"/>
    </location>
</feature>
<evidence type="ECO:0000256" key="9">
    <source>
        <dbReference type="SAM" id="Phobius"/>
    </source>
</evidence>
<feature type="transmembrane region" description="Helical" evidence="9">
    <location>
        <begin position="147"/>
        <end position="165"/>
    </location>
</feature>
<evidence type="ECO:0000256" key="3">
    <source>
        <dbReference type="ARBA" id="ARBA00022475"/>
    </source>
</evidence>
<feature type="domain" description="PTS EIIC type-3" evidence="10">
    <location>
        <begin position="14"/>
        <end position="419"/>
    </location>
</feature>
<keyword evidence="6 9" id="KW-1133">Transmembrane helix</keyword>
<feature type="transmembrane region" description="Helical" evidence="9">
    <location>
        <begin position="118"/>
        <end position="135"/>
    </location>
</feature>
<comment type="function">
    <text evidence="8">The phosphoenolpyruvate-dependent sugar phosphotransferase system (PTS), a major carbohydrate active -transport system, catalyzes the phosphorylation of incoming sugar substrates concomitant with their translocation across the cell membrane.</text>
</comment>
<feature type="transmembrane region" description="Helical" evidence="9">
    <location>
        <begin position="186"/>
        <end position="207"/>
    </location>
</feature>
<keyword evidence="5 9" id="KW-0812">Transmembrane</keyword>
<dbReference type="EMBL" id="JBEWTB010000002">
    <property type="protein sequence ID" value="MET4756012.1"/>
    <property type="molecule type" value="Genomic_DNA"/>
</dbReference>
<gene>
    <name evidence="11" type="ORF">V5J35_001204</name>
</gene>
<evidence type="ECO:0000256" key="4">
    <source>
        <dbReference type="ARBA" id="ARBA00022597"/>
    </source>
</evidence>
<dbReference type="PANTHER" id="PTHR33989">
    <property type="match status" value="1"/>
</dbReference>
<dbReference type="Pfam" id="PF02378">
    <property type="entry name" value="PTS_EIIC"/>
    <property type="match status" value="1"/>
</dbReference>
<evidence type="ECO:0000313" key="11">
    <source>
        <dbReference type="EMBL" id="MET4756012.1"/>
    </source>
</evidence>
<evidence type="ECO:0000256" key="8">
    <source>
        <dbReference type="PIRNR" id="PIRNR006351"/>
    </source>
</evidence>
<comment type="subcellular location">
    <subcellularLocation>
        <location evidence="1">Cell membrane</location>
        <topology evidence="1">Multi-pass membrane protein</topology>
    </subcellularLocation>
</comment>